<dbReference type="InterPro" id="IPR050366">
    <property type="entry name" value="BP-dependent_transpt_permease"/>
</dbReference>
<dbReference type="SUPFAM" id="SSF161098">
    <property type="entry name" value="MetI-like"/>
    <property type="match status" value="1"/>
</dbReference>
<proteinExistence type="inferred from homology"/>
<reference evidence="9 10" key="1">
    <citation type="submission" date="2019-08" db="EMBL/GenBank/DDBJ databases">
        <title>Actinomadura sp. nov. CYP1-5 isolated from mountain soil.</title>
        <authorList>
            <person name="Songsumanus A."/>
            <person name="Kuncharoen N."/>
            <person name="Kudo T."/>
            <person name="Yuki M."/>
            <person name="Igarashi Y."/>
            <person name="Tanasupawat S."/>
        </authorList>
    </citation>
    <scope>NUCLEOTIDE SEQUENCE [LARGE SCALE GENOMIC DNA]</scope>
    <source>
        <strain evidence="9 10">GKU157</strain>
    </source>
</reference>
<dbReference type="InterPro" id="IPR035906">
    <property type="entry name" value="MetI-like_sf"/>
</dbReference>
<dbReference type="PANTHER" id="PTHR43386">
    <property type="entry name" value="OLIGOPEPTIDE TRANSPORT SYSTEM PERMEASE PROTEIN APPC"/>
    <property type="match status" value="1"/>
</dbReference>
<feature type="transmembrane region" description="Helical" evidence="7">
    <location>
        <begin position="121"/>
        <end position="140"/>
    </location>
</feature>
<dbReference type="Proteomes" id="UP000322634">
    <property type="component" value="Unassembled WGS sequence"/>
</dbReference>
<dbReference type="CDD" id="cd06261">
    <property type="entry name" value="TM_PBP2"/>
    <property type="match status" value="1"/>
</dbReference>
<feature type="domain" description="ABC transmembrane type-1" evidence="8">
    <location>
        <begin position="82"/>
        <end position="271"/>
    </location>
</feature>
<feature type="transmembrane region" description="Helical" evidence="7">
    <location>
        <begin position="86"/>
        <end position="109"/>
    </location>
</feature>
<organism evidence="9 10">
    <name type="scientific">Actinomadura syzygii</name>
    <dbReference type="NCBI Taxonomy" id="1427538"/>
    <lineage>
        <taxon>Bacteria</taxon>
        <taxon>Bacillati</taxon>
        <taxon>Actinomycetota</taxon>
        <taxon>Actinomycetes</taxon>
        <taxon>Streptosporangiales</taxon>
        <taxon>Thermomonosporaceae</taxon>
        <taxon>Actinomadura</taxon>
    </lineage>
</organism>
<dbReference type="Gene3D" id="1.10.3720.10">
    <property type="entry name" value="MetI-like"/>
    <property type="match status" value="1"/>
</dbReference>
<comment type="caution">
    <text evidence="9">The sequence shown here is derived from an EMBL/GenBank/DDBJ whole genome shotgun (WGS) entry which is preliminary data.</text>
</comment>
<keyword evidence="10" id="KW-1185">Reference proteome</keyword>
<dbReference type="PANTHER" id="PTHR43386:SF25">
    <property type="entry name" value="PEPTIDE ABC TRANSPORTER PERMEASE PROTEIN"/>
    <property type="match status" value="1"/>
</dbReference>
<evidence type="ECO:0000256" key="7">
    <source>
        <dbReference type="RuleBase" id="RU363032"/>
    </source>
</evidence>
<evidence type="ECO:0000256" key="6">
    <source>
        <dbReference type="ARBA" id="ARBA00023136"/>
    </source>
</evidence>
<keyword evidence="4 7" id="KW-0812">Transmembrane</keyword>
<evidence type="ECO:0000313" key="10">
    <source>
        <dbReference type="Proteomes" id="UP000322634"/>
    </source>
</evidence>
<dbReference type="RefSeq" id="WP_148353560.1">
    <property type="nucleotide sequence ID" value="NZ_JBHSBF010000006.1"/>
</dbReference>
<dbReference type="InterPro" id="IPR000515">
    <property type="entry name" value="MetI-like"/>
</dbReference>
<feature type="transmembrane region" description="Helical" evidence="7">
    <location>
        <begin position="21"/>
        <end position="41"/>
    </location>
</feature>
<dbReference type="EMBL" id="VSFF01000012">
    <property type="protein sequence ID" value="TYC10307.1"/>
    <property type="molecule type" value="Genomic_DNA"/>
</dbReference>
<dbReference type="OrthoDB" id="6637947at2"/>
<dbReference type="PROSITE" id="PS50928">
    <property type="entry name" value="ABC_TM1"/>
    <property type="match status" value="1"/>
</dbReference>
<feature type="transmembrane region" description="Helical" evidence="7">
    <location>
        <begin position="247"/>
        <end position="271"/>
    </location>
</feature>
<name>A0A5D0TWV5_9ACTN</name>
<dbReference type="GO" id="GO:0055085">
    <property type="term" value="P:transmembrane transport"/>
    <property type="evidence" value="ECO:0007669"/>
    <property type="project" value="InterPro"/>
</dbReference>
<comment type="subcellular location">
    <subcellularLocation>
        <location evidence="1 7">Cell membrane</location>
        <topology evidence="1 7">Multi-pass membrane protein</topology>
    </subcellularLocation>
</comment>
<evidence type="ECO:0000256" key="5">
    <source>
        <dbReference type="ARBA" id="ARBA00022989"/>
    </source>
</evidence>
<evidence type="ECO:0000256" key="1">
    <source>
        <dbReference type="ARBA" id="ARBA00004651"/>
    </source>
</evidence>
<evidence type="ECO:0000259" key="8">
    <source>
        <dbReference type="PROSITE" id="PS50928"/>
    </source>
</evidence>
<comment type="similarity">
    <text evidence="7">Belongs to the binding-protein-dependent transport system permease family.</text>
</comment>
<dbReference type="AlphaFoldDB" id="A0A5D0TWV5"/>
<protein>
    <submittedName>
        <fullName evidence="9">ABC transporter permease</fullName>
    </submittedName>
</protein>
<accession>A0A5D0TWV5</accession>
<evidence type="ECO:0000256" key="3">
    <source>
        <dbReference type="ARBA" id="ARBA00022475"/>
    </source>
</evidence>
<keyword evidence="3" id="KW-1003">Cell membrane</keyword>
<gene>
    <name evidence="9" type="ORF">FXF65_30750</name>
</gene>
<evidence type="ECO:0000256" key="2">
    <source>
        <dbReference type="ARBA" id="ARBA00022448"/>
    </source>
</evidence>
<dbReference type="Pfam" id="PF00528">
    <property type="entry name" value="BPD_transp_1"/>
    <property type="match status" value="1"/>
</dbReference>
<dbReference type="GO" id="GO:0005886">
    <property type="term" value="C:plasma membrane"/>
    <property type="evidence" value="ECO:0007669"/>
    <property type="project" value="UniProtKB-SubCell"/>
</dbReference>
<keyword evidence="6 7" id="KW-0472">Membrane</keyword>
<keyword evidence="2 7" id="KW-0813">Transport</keyword>
<evidence type="ECO:0000313" key="9">
    <source>
        <dbReference type="EMBL" id="TYC10307.1"/>
    </source>
</evidence>
<sequence length="286" mass="29293">MTAVASAERLAGAGDRRVRPGAALAWTFLALVAVAALWPSLLAGHEPNAVDPAHALAGPGAGHPFGTDQLGRDVLSRIVYGTRASVTIGLGATAFAVVAGSVLSTLAALGGRAADELVMRTTDVFLAFPGLLLAMLVVAVLGGSTLNATLAIGMSSAPGFARLIRGQMLVIRESDYVQAARALGRRPLDVHLRHTLPNALPPVLVLATVQVGAAIIGGSSLSFLGLGPKPPTAEWGAMLAEGRSFLAADWAVAVFPGLALTATVVACNVAGRGLQRRFEGRRHVVR</sequence>
<evidence type="ECO:0000256" key="4">
    <source>
        <dbReference type="ARBA" id="ARBA00022692"/>
    </source>
</evidence>
<keyword evidence="5 7" id="KW-1133">Transmembrane helix</keyword>